<dbReference type="InterPro" id="IPR016186">
    <property type="entry name" value="C-type_lectin-like/link_sf"/>
</dbReference>
<comment type="caution">
    <text evidence="3">The sequence shown here is derived from an EMBL/GenBank/DDBJ whole genome shotgun (WGS) entry which is preliminary data.</text>
</comment>
<evidence type="ECO:0000313" key="4">
    <source>
        <dbReference type="Proteomes" id="UP001175271"/>
    </source>
</evidence>
<sequence length="168" mass="18454">MERIVTFFALLIAASAVCPDKWSYYPLTNSCFIYNANALNFTSAQAACVAANKNAALASISSASENTFVVAIASTGRSQTWGGLPWIGGYSSSDDGTPTADLQWQWMDGKPWGYKNWCPQNPNNAWEKCVQILSDNCQICQDQFVLGCWNNNACRFPLPFVCKMPNPA</sequence>
<feature type="chain" id="PRO_5041463737" description="C-type lectin domain-containing protein" evidence="1">
    <location>
        <begin position="17"/>
        <end position="168"/>
    </location>
</feature>
<organism evidence="3 4">
    <name type="scientific">Steinernema hermaphroditum</name>
    <dbReference type="NCBI Taxonomy" id="289476"/>
    <lineage>
        <taxon>Eukaryota</taxon>
        <taxon>Metazoa</taxon>
        <taxon>Ecdysozoa</taxon>
        <taxon>Nematoda</taxon>
        <taxon>Chromadorea</taxon>
        <taxon>Rhabditida</taxon>
        <taxon>Tylenchina</taxon>
        <taxon>Panagrolaimomorpha</taxon>
        <taxon>Strongyloidoidea</taxon>
        <taxon>Steinernematidae</taxon>
        <taxon>Steinernema</taxon>
    </lineage>
</organism>
<dbReference type="Gene3D" id="3.10.100.10">
    <property type="entry name" value="Mannose-Binding Protein A, subunit A"/>
    <property type="match status" value="1"/>
</dbReference>
<proteinExistence type="predicted"/>
<gene>
    <name evidence="3" type="ORF">QR680_016060</name>
</gene>
<keyword evidence="1" id="KW-0732">Signal</keyword>
<feature type="signal peptide" evidence="1">
    <location>
        <begin position="1"/>
        <end position="16"/>
    </location>
</feature>
<dbReference type="Pfam" id="PF00059">
    <property type="entry name" value="Lectin_C"/>
    <property type="match status" value="1"/>
</dbReference>
<dbReference type="SUPFAM" id="SSF56436">
    <property type="entry name" value="C-type lectin-like"/>
    <property type="match status" value="1"/>
</dbReference>
<evidence type="ECO:0000259" key="2">
    <source>
        <dbReference type="PROSITE" id="PS50041"/>
    </source>
</evidence>
<dbReference type="InterPro" id="IPR016187">
    <property type="entry name" value="CTDL_fold"/>
</dbReference>
<evidence type="ECO:0000313" key="3">
    <source>
        <dbReference type="EMBL" id="KAK0401944.1"/>
    </source>
</evidence>
<feature type="domain" description="C-type lectin" evidence="2">
    <location>
        <begin position="27"/>
        <end position="163"/>
    </location>
</feature>
<dbReference type="SMART" id="SM00034">
    <property type="entry name" value="CLECT"/>
    <property type="match status" value="1"/>
</dbReference>
<name>A0AA39LLY7_9BILA</name>
<reference evidence="3" key="1">
    <citation type="submission" date="2023-06" db="EMBL/GenBank/DDBJ databases">
        <title>Genomic analysis of the entomopathogenic nematode Steinernema hermaphroditum.</title>
        <authorList>
            <person name="Schwarz E.M."/>
            <person name="Heppert J.K."/>
            <person name="Baniya A."/>
            <person name="Schwartz H.T."/>
            <person name="Tan C.-H."/>
            <person name="Antoshechkin I."/>
            <person name="Sternberg P.W."/>
            <person name="Goodrich-Blair H."/>
            <person name="Dillman A.R."/>
        </authorList>
    </citation>
    <scope>NUCLEOTIDE SEQUENCE</scope>
    <source>
        <strain evidence="3">PS9179</strain>
        <tissue evidence="3">Whole animal</tissue>
    </source>
</reference>
<dbReference type="Proteomes" id="UP001175271">
    <property type="component" value="Unassembled WGS sequence"/>
</dbReference>
<accession>A0AA39LLY7</accession>
<protein>
    <recommendedName>
        <fullName evidence="2">C-type lectin domain-containing protein</fullName>
    </recommendedName>
</protein>
<dbReference type="PANTHER" id="PTHR22803">
    <property type="entry name" value="MANNOSE, PHOSPHOLIPASE, LECTIN RECEPTOR RELATED"/>
    <property type="match status" value="1"/>
</dbReference>
<keyword evidence="4" id="KW-1185">Reference proteome</keyword>
<dbReference type="EMBL" id="JAUCMV010000004">
    <property type="protein sequence ID" value="KAK0401944.1"/>
    <property type="molecule type" value="Genomic_DNA"/>
</dbReference>
<dbReference type="AlphaFoldDB" id="A0AA39LLY7"/>
<dbReference type="CDD" id="cd00037">
    <property type="entry name" value="CLECT"/>
    <property type="match status" value="1"/>
</dbReference>
<evidence type="ECO:0000256" key="1">
    <source>
        <dbReference type="SAM" id="SignalP"/>
    </source>
</evidence>
<dbReference type="InterPro" id="IPR001304">
    <property type="entry name" value="C-type_lectin-like"/>
</dbReference>
<dbReference type="InterPro" id="IPR050111">
    <property type="entry name" value="C-type_lectin/snaclec_domain"/>
</dbReference>
<dbReference type="PROSITE" id="PS50041">
    <property type="entry name" value="C_TYPE_LECTIN_2"/>
    <property type="match status" value="1"/>
</dbReference>